<reference evidence="2" key="1">
    <citation type="submission" date="2024-02" db="EMBL/GenBank/DDBJ databases">
        <authorList>
            <consortium name="ELIXIR-Norway"/>
            <consortium name="Elixir Norway"/>
        </authorList>
    </citation>
    <scope>NUCLEOTIDE SEQUENCE</scope>
</reference>
<protein>
    <submittedName>
        <fullName evidence="2">Uncharacterized protein</fullName>
    </submittedName>
</protein>
<name>A0ABP0XAQ6_9BRYO</name>
<gene>
    <name evidence="2" type="ORF">CSSPJE1EN1_LOCUS21694</name>
</gene>
<evidence type="ECO:0000256" key="1">
    <source>
        <dbReference type="SAM" id="MobiDB-lite"/>
    </source>
</evidence>
<dbReference type="Proteomes" id="UP001497444">
    <property type="component" value="Chromosome 7"/>
</dbReference>
<sequence>MSRQIVLEGPAIRRRAEEKIPDQVEAIDSKIVQCRKKPKDGKLQSRATNFLEVLLNDEATTEQQLNKLCGNENLFSYTRVPRRRAPVEVAPRGAMPIPEVVGEGVGASRDTSISYDMLLALDFLMKIRAVVDVERGLLQVRHCPGTNVEVLSLTVVNLLQRTNSGAPVQEPLTTWKNTHANGDSSWMPDQDQTIVTKGDDACTSDSNAGTDNSEYYDSESNQLKQIDCEDEFKDAEWRNW</sequence>
<proteinExistence type="predicted"/>
<feature type="compositionally biased region" description="Polar residues" evidence="1">
    <location>
        <begin position="203"/>
        <end position="220"/>
    </location>
</feature>
<evidence type="ECO:0000313" key="3">
    <source>
        <dbReference type="Proteomes" id="UP001497444"/>
    </source>
</evidence>
<dbReference type="EMBL" id="OZ020102">
    <property type="protein sequence ID" value="CAK9276216.1"/>
    <property type="molecule type" value="Genomic_DNA"/>
</dbReference>
<evidence type="ECO:0000313" key="2">
    <source>
        <dbReference type="EMBL" id="CAK9276216.1"/>
    </source>
</evidence>
<feature type="region of interest" description="Disordered" evidence="1">
    <location>
        <begin position="196"/>
        <end position="220"/>
    </location>
</feature>
<organism evidence="2 3">
    <name type="scientific">Sphagnum jensenii</name>
    <dbReference type="NCBI Taxonomy" id="128206"/>
    <lineage>
        <taxon>Eukaryota</taxon>
        <taxon>Viridiplantae</taxon>
        <taxon>Streptophyta</taxon>
        <taxon>Embryophyta</taxon>
        <taxon>Bryophyta</taxon>
        <taxon>Sphagnophytina</taxon>
        <taxon>Sphagnopsida</taxon>
        <taxon>Sphagnales</taxon>
        <taxon>Sphagnaceae</taxon>
        <taxon>Sphagnum</taxon>
    </lineage>
</organism>
<keyword evidence="3" id="KW-1185">Reference proteome</keyword>
<accession>A0ABP0XAQ6</accession>